<evidence type="ECO:0000313" key="5">
    <source>
        <dbReference type="Proteomes" id="UP000250140"/>
    </source>
</evidence>
<name>A0A8E2ETI5_9PEZI</name>
<keyword evidence="5" id="KW-1185">Reference proteome</keyword>
<protein>
    <submittedName>
        <fullName evidence="4">Thioesterase/thiol ester dehydrase-isomerase</fullName>
    </submittedName>
</protein>
<accession>A0A8E2ETI5</accession>
<evidence type="ECO:0000259" key="2">
    <source>
        <dbReference type="Pfam" id="PF01575"/>
    </source>
</evidence>
<dbReference type="GO" id="GO:0006635">
    <property type="term" value="P:fatty acid beta-oxidation"/>
    <property type="evidence" value="ECO:0007669"/>
    <property type="project" value="TreeGrafter"/>
</dbReference>
<dbReference type="GO" id="GO:0016853">
    <property type="term" value="F:isomerase activity"/>
    <property type="evidence" value="ECO:0007669"/>
    <property type="project" value="UniProtKB-KW"/>
</dbReference>
<dbReference type="InterPro" id="IPR054357">
    <property type="entry name" value="MFE-2_N"/>
</dbReference>
<dbReference type="PANTHER" id="PTHR13078">
    <property type="entry name" value="PEROXISOMAL MULTIFUNCTIONAL ENZYME TYPE 2-RELATED"/>
    <property type="match status" value="1"/>
</dbReference>
<dbReference type="EMBL" id="KV750520">
    <property type="protein sequence ID" value="OCL04403.1"/>
    <property type="molecule type" value="Genomic_DNA"/>
</dbReference>
<gene>
    <name evidence="4" type="ORF">AOQ84DRAFT_400145</name>
</gene>
<dbReference type="Gene3D" id="3.10.129.10">
    <property type="entry name" value="Hotdog Thioesterase"/>
    <property type="match status" value="2"/>
</dbReference>
<dbReference type="GO" id="GO:0004300">
    <property type="term" value="F:enoyl-CoA hydratase activity"/>
    <property type="evidence" value="ECO:0007669"/>
    <property type="project" value="TreeGrafter"/>
</dbReference>
<dbReference type="GO" id="GO:0005777">
    <property type="term" value="C:peroxisome"/>
    <property type="evidence" value="ECO:0007669"/>
    <property type="project" value="TreeGrafter"/>
</dbReference>
<evidence type="ECO:0000256" key="1">
    <source>
        <dbReference type="SAM" id="MobiDB-lite"/>
    </source>
</evidence>
<reference evidence="4 5" key="1">
    <citation type="journal article" date="2016" name="Nat. Commun.">
        <title>Ectomycorrhizal ecology is imprinted in the genome of the dominant symbiotic fungus Cenococcum geophilum.</title>
        <authorList>
            <consortium name="DOE Joint Genome Institute"/>
            <person name="Peter M."/>
            <person name="Kohler A."/>
            <person name="Ohm R.A."/>
            <person name="Kuo A."/>
            <person name="Krutzmann J."/>
            <person name="Morin E."/>
            <person name="Arend M."/>
            <person name="Barry K.W."/>
            <person name="Binder M."/>
            <person name="Choi C."/>
            <person name="Clum A."/>
            <person name="Copeland A."/>
            <person name="Grisel N."/>
            <person name="Haridas S."/>
            <person name="Kipfer T."/>
            <person name="LaButti K."/>
            <person name="Lindquist E."/>
            <person name="Lipzen A."/>
            <person name="Maire R."/>
            <person name="Meier B."/>
            <person name="Mihaltcheva S."/>
            <person name="Molinier V."/>
            <person name="Murat C."/>
            <person name="Poggeler S."/>
            <person name="Quandt C.A."/>
            <person name="Sperisen C."/>
            <person name="Tritt A."/>
            <person name="Tisserant E."/>
            <person name="Crous P.W."/>
            <person name="Henrissat B."/>
            <person name="Nehls U."/>
            <person name="Egli S."/>
            <person name="Spatafora J.W."/>
            <person name="Grigoriev I.V."/>
            <person name="Martin F.M."/>
        </authorList>
    </citation>
    <scope>NUCLEOTIDE SEQUENCE [LARGE SCALE GENOMIC DNA]</scope>
    <source>
        <strain evidence="4 5">CBS 207.34</strain>
    </source>
</reference>
<dbReference type="Pfam" id="PF01575">
    <property type="entry name" value="MaoC_dehydratas"/>
    <property type="match status" value="1"/>
</dbReference>
<dbReference type="GO" id="GO:0044594">
    <property type="term" value="F:17-beta-hydroxysteroid dehydrogenase (NAD+) activity"/>
    <property type="evidence" value="ECO:0007669"/>
    <property type="project" value="TreeGrafter"/>
</dbReference>
<evidence type="ECO:0000259" key="3">
    <source>
        <dbReference type="Pfam" id="PF22622"/>
    </source>
</evidence>
<feature type="domain" description="MaoC-like" evidence="2">
    <location>
        <begin position="204"/>
        <end position="298"/>
    </location>
</feature>
<keyword evidence="4" id="KW-0413">Isomerase</keyword>
<feature type="region of interest" description="Disordered" evidence="1">
    <location>
        <begin position="176"/>
        <end position="197"/>
    </location>
</feature>
<dbReference type="AlphaFoldDB" id="A0A8E2ETI5"/>
<dbReference type="SUPFAM" id="SSF54637">
    <property type="entry name" value="Thioesterase/thiol ester dehydrase-isomerase"/>
    <property type="match status" value="2"/>
</dbReference>
<dbReference type="InterPro" id="IPR002539">
    <property type="entry name" value="MaoC-like_dom"/>
</dbReference>
<dbReference type="OrthoDB" id="60204at2759"/>
<sequence>MGHQISGPYPWEGFEYPPATVAWNRRDVLLFANSIGCTTSSGLHFLYENHALFSPFPTYPTVLTFKHTHASTIPFQQHFDTYVNAPIPGVPRLDSTRVVDGGRSLRILNQIPATSEGRRFEVRTRVLGVWDKGKGNGTVVELQHRIWELKERDGRLWEEVEYCRMSETAFYLGQGGWGGPRAPPNPPTSRSAAFPNSPPAMTLTHYIPSTAHLLYRLNGDYNPLHASTTTGVTVGFEGAIMHGLYSWNVTSSLILEKLSNAMPGHLREFEAQFTSPVRPGEKLEIQVWVEKGRLGERTERGGWREIRFLVKTCEKGKKNPGVICLSNGRAVMKITGSAIGSAPCELKSSM</sequence>
<dbReference type="Pfam" id="PF22622">
    <property type="entry name" value="MFE-2_hydrat-2_N"/>
    <property type="match status" value="1"/>
</dbReference>
<organism evidence="4 5">
    <name type="scientific">Glonium stellatum</name>
    <dbReference type="NCBI Taxonomy" id="574774"/>
    <lineage>
        <taxon>Eukaryota</taxon>
        <taxon>Fungi</taxon>
        <taxon>Dikarya</taxon>
        <taxon>Ascomycota</taxon>
        <taxon>Pezizomycotina</taxon>
        <taxon>Dothideomycetes</taxon>
        <taxon>Pleosporomycetidae</taxon>
        <taxon>Gloniales</taxon>
        <taxon>Gloniaceae</taxon>
        <taxon>Glonium</taxon>
    </lineage>
</organism>
<evidence type="ECO:0000313" key="4">
    <source>
        <dbReference type="EMBL" id="OCL04403.1"/>
    </source>
</evidence>
<proteinExistence type="predicted"/>
<dbReference type="GO" id="GO:0003857">
    <property type="term" value="F:(3S)-3-hydroxyacyl-CoA dehydrogenase (NAD+) activity"/>
    <property type="evidence" value="ECO:0007669"/>
    <property type="project" value="TreeGrafter"/>
</dbReference>
<dbReference type="InterPro" id="IPR029069">
    <property type="entry name" value="HotDog_dom_sf"/>
</dbReference>
<dbReference type="Proteomes" id="UP000250140">
    <property type="component" value="Unassembled WGS sequence"/>
</dbReference>
<feature type="domain" description="Peroxisomal multifunctional enzyme type 2-like N-terminal" evidence="3">
    <location>
        <begin position="24"/>
        <end position="142"/>
    </location>
</feature>
<dbReference type="PANTHER" id="PTHR13078:SF57">
    <property type="entry name" value="DEHYDRATASE, PUTATIVE (AFU_ORTHOLOGUE AFUA_5G00640)-RELATED"/>
    <property type="match status" value="1"/>
</dbReference>